<evidence type="ECO:0000313" key="4">
    <source>
        <dbReference type="Proteomes" id="UP000054342"/>
    </source>
</evidence>
<feature type="region of interest" description="Disordered" evidence="1">
    <location>
        <begin position="188"/>
        <end position="543"/>
    </location>
</feature>
<dbReference type="AlphaFoldDB" id="A0A0D2ERI1"/>
<dbReference type="Proteomes" id="UP000054342">
    <property type="component" value="Unassembled WGS sequence"/>
</dbReference>
<dbReference type="OrthoDB" id="547031at2759"/>
<feature type="compositionally biased region" description="Low complexity" evidence="1">
    <location>
        <begin position="332"/>
        <end position="343"/>
    </location>
</feature>
<name>A0A0D2ERI1_9EURO</name>
<dbReference type="Pfam" id="PF13019">
    <property type="entry name" value="Sde2_N_Ubi_yeast"/>
    <property type="match status" value="1"/>
</dbReference>
<dbReference type="InterPro" id="IPR024974">
    <property type="entry name" value="Sde2_N"/>
</dbReference>
<feature type="region of interest" description="Disordered" evidence="1">
    <location>
        <begin position="134"/>
        <end position="175"/>
    </location>
</feature>
<proteinExistence type="predicted"/>
<dbReference type="HOGENOM" id="CLU_037338_0_0_1"/>
<feature type="compositionally biased region" description="Basic and acidic residues" evidence="1">
    <location>
        <begin position="522"/>
        <end position="534"/>
    </location>
</feature>
<evidence type="ECO:0000259" key="2">
    <source>
        <dbReference type="Pfam" id="PF13019"/>
    </source>
</evidence>
<reference evidence="3 4" key="1">
    <citation type="submission" date="2015-01" db="EMBL/GenBank/DDBJ databases">
        <title>The Genome Sequence of Exophiala xenobiotica CBS118157.</title>
        <authorList>
            <consortium name="The Broad Institute Genomics Platform"/>
            <person name="Cuomo C."/>
            <person name="de Hoog S."/>
            <person name="Gorbushina A."/>
            <person name="Stielow B."/>
            <person name="Teixiera M."/>
            <person name="Abouelleil A."/>
            <person name="Chapman S.B."/>
            <person name="Priest M."/>
            <person name="Young S.K."/>
            <person name="Wortman J."/>
            <person name="Nusbaum C."/>
            <person name="Birren B."/>
        </authorList>
    </citation>
    <scope>NUCLEOTIDE SEQUENCE [LARGE SCALE GENOMIC DNA]</scope>
    <source>
        <strain evidence="3 4">CBS 118157</strain>
    </source>
</reference>
<keyword evidence="4" id="KW-1185">Reference proteome</keyword>
<organism evidence="3 4">
    <name type="scientific">Exophiala xenobiotica</name>
    <dbReference type="NCBI Taxonomy" id="348802"/>
    <lineage>
        <taxon>Eukaryota</taxon>
        <taxon>Fungi</taxon>
        <taxon>Dikarya</taxon>
        <taxon>Ascomycota</taxon>
        <taxon>Pezizomycotina</taxon>
        <taxon>Eurotiomycetes</taxon>
        <taxon>Chaetothyriomycetidae</taxon>
        <taxon>Chaetothyriales</taxon>
        <taxon>Herpotrichiellaceae</taxon>
        <taxon>Exophiala</taxon>
    </lineage>
</organism>
<feature type="compositionally biased region" description="Basic and acidic residues" evidence="1">
    <location>
        <begin position="433"/>
        <end position="470"/>
    </location>
</feature>
<dbReference type="RefSeq" id="XP_013318928.1">
    <property type="nucleotide sequence ID" value="XM_013463474.1"/>
</dbReference>
<gene>
    <name evidence="3" type="ORF">PV05_02871</name>
</gene>
<evidence type="ECO:0000313" key="3">
    <source>
        <dbReference type="EMBL" id="KIW58343.1"/>
    </source>
</evidence>
<feature type="compositionally biased region" description="Pro residues" evidence="1">
    <location>
        <begin position="509"/>
        <end position="519"/>
    </location>
</feature>
<accession>A0A0D2ERI1</accession>
<protein>
    <recommendedName>
        <fullName evidence="2">Sde2 ubiquitin domain-containing protein</fullName>
    </recommendedName>
</protein>
<dbReference type="STRING" id="348802.A0A0D2ERI1"/>
<dbReference type="EMBL" id="KN847318">
    <property type="protein sequence ID" value="KIW58343.1"/>
    <property type="molecule type" value="Genomic_DNA"/>
</dbReference>
<feature type="domain" description="Sde2 ubiquitin" evidence="2">
    <location>
        <begin position="53"/>
        <end position="136"/>
    </location>
</feature>
<dbReference type="GeneID" id="25324779"/>
<feature type="compositionally biased region" description="Basic and acidic residues" evidence="1">
    <location>
        <begin position="268"/>
        <end position="279"/>
    </location>
</feature>
<sequence>MLYKYIGHVWILTPICPQPSLYSLSSFSIIPPGLSTMSQFSWSKRRTPLSGYVNVFVKGFPGVLLPPVIPVFDADAATIADLQDAVFRQLPAALQQNGVYITTSSNKRLDDYPHKTVASFCHESDILSLRLQAPLRGGADQDPEEQDREYDWPDERYPPPADSARSSWNYQHEPFGPYTRAERQTLEVNPPHGQPRQPQRLVRGRRPDSFRSQDTNVPSTFLEDSDFSPGSGSALSGEVDPGDRETEPEPLIEPGRLEGFPIPAAGPTDRREGPPRPDPRLQGIPEEGSSIGGDFESNPSGSGADPPMTMEELRRRRRRFFGVSSGSGSGSGSRSSRPPSSLRQEVPQDDLPRPESGLQEMPPEGGFDGPESGLYEMPPEGGFDLPESVLHETPEQGGEGQFEVDPEHDQTFIYGLDDSEQTFYNDNGDDQSYEQHPDDTAGDAGHDDGMRTHFEEDAGRDDGMRTHFEDLDIEDPGDNQGANQHPDDTGGGTGHDDGLGTFFDDGSMAPPPPPPPGPPEMGGDHAFHASEAEHTSSSWLHLR</sequence>
<evidence type="ECO:0000256" key="1">
    <source>
        <dbReference type="SAM" id="MobiDB-lite"/>
    </source>
</evidence>